<dbReference type="InterPro" id="IPR002545">
    <property type="entry name" value="CheW-lke_dom"/>
</dbReference>
<dbReference type="InterPro" id="IPR039315">
    <property type="entry name" value="CheW"/>
</dbReference>
<feature type="domain" description="CheW-like" evidence="1">
    <location>
        <begin position="8"/>
        <end position="152"/>
    </location>
</feature>
<keyword evidence="3" id="KW-1185">Reference proteome</keyword>
<organism evidence="2 3">
    <name type="scientific">Desulfosudis oleivorans (strain DSM 6200 / JCM 39069 / Hxd3)</name>
    <name type="common">Desulfococcus oleovorans</name>
    <dbReference type="NCBI Taxonomy" id="96561"/>
    <lineage>
        <taxon>Bacteria</taxon>
        <taxon>Pseudomonadati</taxon>
        <taxon>Thermodesulfobacteriota</taxon>
        <taxon>Desulfobacteria</taxon>
        <taxon>Desulfobacterales</taxon>
        <taxon>Desulfosudaceae</taxon>
        <taxon>Desulfosudis</taxon>
    </lineage>
</organism>
<dbReference type="PANTHER" id="PTHR22617:SF41">
    <property type="entry name" value="CHEMOTAXIS SIGNAL TRANSDUCTION SYSTEM ADAPTOR PROTEIN CHEW"/>
    <property type="match status" value="1"/>
</dbReference>
<dbReference type="GO" id="GO:0006935">
    <property type="term" value="P:chemotaxis"/>
    <property type="evidence" value="ECO:0007669"/>
    <property type="project" value="InterPro"/>
</dbReference>
<dbReference type="STRING" id="96561.Dole_0874"/>
<dbReference type="SMART" id="SM00260">
    <property type="entry name" value="CheW"/>
    <property type="match status" value="1"/>
</dbReference>
<dbReference type="OrthoDB" id="9790406at2"/>
<gene>
    <name evidence="2" type="ordered locus">Dole_0874</name>
</gene>
<sequence>MDEKTRQNNTYLTFFLDEELYGLNIQMVREVLEFTAITRVPMTADFMRGVINVRGHVVPVIDLRKKFGLAEGERTAETCIIIVELEIDGEAATMGALVDGVKEVLDIPTEQIDAAPRLGSRLDTRFIAGIGKLADAFVILLNIDEIFSDRELSMIAGLRQQVEEQEE</sequence>
<proteinExistence type="predicted"/>
<dbReference type="HOGENOM" id="CLU_048995_1_1_7"/>
<dbReference type="Gene3D" id="2.40.50.180">
    <property type="entry name" value="CheA-289, Domain 4"/>
    <property type="match status" value="1"/>
</dbReference>
<name>A8ZVX5_DESOH</name>
<dbReference type="InterPro" id="IPR036061">
    <property type="entry name" value="CheW-like_dom_sf"/>
</dbReference>
<reference evidence="2 3" key="1">
    <citation type="submission" date="2007-10" db="EMBL/GenBank/DDBJ databases">
        <title>Complete sequence of Desulfococcus oleovorans Hxd3.</title>
        <authorList>
            <consortium name="US DOE Joint Genome Institute"/>
            <person name="Copeland A."/>
            <person name="Lucas S."/>
            <person name="Lapidus A."/>
            <person name="Barry K."/>
            <person name="Glavina del Rio T."/>
            <person name="Dalin E."/>
            <person name="Tice H."/>
            <person name="Pitluck S."/>
            <person name="Kiss H."/>
            <person name="Brettin T."/>
            <person name="Bruce D."/>
            <person name="Detter J.C."/>
            <person name="Han C."/>
            <person name="Schmutz J."/>
            <person name="Larimer F."/>
            <person name="Land M."/>
            <person name="Hauser L."/>
            <person name="Kyrpides N."/>
            <person name="Kim E."/>
            <person name="Wawrik B."/>
            <person name="Richardson P."/>
        </authorList>
    </citation>
    <scope>NUCLEOTIDE SEQUENCE [LARGE SCALE GENOMIC DNA]</scope>
    <source>
        <strain evidence="3">DSM 6200 / JCM 39069 / Hxd3</strain>
    </source>
</reference>
<evidence type="ECO:0000313" key="3">
    <source>
        <dbReference type="Proteomes" id="UP000008561"/>
    </source>
</evidence>
<accession>A8ZVX5</accession>
<dbReference type="eggNOG" id="COG0835">
    <property type="taxonomic scope" value="Bacteria"/>
</dbReference>
<dbReference type="Gene3D" id="2.30.30.40">
    <property type="entry name" value="SH3 Domains"/>
    <property type="match status" value="1"/>
</dbReference>
<dbReference type="EMBL" id="CP000859">
    <property type="protein sequence ID" value="ABW66684.1"/>
    <property type="molecule type" value="Genomic_DNA"/>
</dbReference>
<protein>
    <submittedName>
        <fullName evidence="2">CheW protein</fullName>
    </submittedName>
</protein>
<evidence type="ECO:0000259" key="1">
    <source>
        <dbReference type="PROSITE" id="PS50851"/>
    </source>
</evidence>
<dbReference type="AlphaFoldDB" id="A8ZVX5"/>
<dbReference type="Proteomes" id="UP000008561">
    <property type="component" value="Chromosome"/>
</dbReference>
<dbReference type="Pfam" id="PF01584">
    <property type="entry name" value="CheW"/>
    <property type="match status" value="1"/>
</dbReference>
<dbReference type="SUPFAM" id="SSF50341">
    <property type="entry name" value="CheW-like"/>
    <property type="match status" value="1"/>
</dbReference>
<dbReference type="RefSeq" id="WP_012174302.1">
    <property type="nucleotide sequence ID" value="NC_009943.1"/>
</dbReference>
<dbReference type="GO" id="GO:0007165">
    <property type="term" value="P:signal transduction"/>
    <property type="evidence" value="ECO:0007669"/>
    <property type="project" value="InterPro"/>
</dbReference>
<dbReference type="CDD" id="cd00732">
    <property type="entry name" value="CheW"/>
    <property type="match status" value="1"/>
</dbReference>
<dbReference type="PROSITE" id="PS50851">
    <property type="entry name" value="CHEW"/>
    <property type="match status" value="1"/>
</dbReference>
<dbReference type="PANTHER" id="PTHR22617">
    <property type="entry name" value="CHEMOTAXIS SENSOR HISTIDINE KINASE-RELATED"/>
    <property type="match status" value="1"/>
</dbReference>
<dbReference type="KEGG" id="dol:Dole_0874"/>
<evidence type="ECO:0000313" key="2">
    <source>
        <dbReference type="EMBL" id="ABW66684.1"/>
    </source>
</evidence>
<dbReference type="GO" id="GO:0005829">
    <property type="term" value="C:cytosol"/>
    <property type="evidence" value="ECO:0007669"/>
    <property type="project" value="TreeGrafter"/>
</dbReference>